<name>A0A1J5PGW0_9ZZZZ</name>
<accession>A0A1J5PGW0</accession>
<protein>
    <recommendedName>
        <fullName evidence="2">DUF5666 domain-containing protein</fullName>
    </recommendedName>
</protein>
<sequence>MKTKFSTLIIAAVLGLSGATFTANAFADVGKMVGPVTKITVAADGKSALAILKDGKTGTLVTITVTDDLTLDKFKDKRIVPGDEIRAAFEKDGKNTSKSFKKTAGC</sequence>
<evidence type="ECO:0000313" key="1">
    <source>
        <dbReference type="EMBL" id="OIQ70016.1"/>
    </source>
</evidence>
<dbReference type="EMBL" id="MLJW01004412">
    <property type="protein sequence ID" value="OIQ70016.1"/>
    <property type="molecule type" value="Genomic_DNA"/>
</dbReference>
<dbReference type="AlphaFoldDB" id="A0A1J5PGW0"/>
<organism evidence="1">
    <name type="scientific">mine drainage metagenome</name>
    <dbReference type="NCBI Taxonomy" id="410659"/>
    <lineage>
        <taxon>unclassified sequences</taxon>
        <taxon>metagenomes</taxon>
        <taxon>ecological metagenomes</taxon>
    </lineage>
</organism>
<proteinExistence type="predicted"/>
<reference evidence="1" key="1">
    <citation type="submission" date="2016-10" db="EMBL/GenBank/DDBJ databases">
        <title>Sequence of Gallionella enrichment culture.</title>
        <authorList>
            <person name="Poehlein A."/>
            <person name="Muehling M."/>
            <person name="Daniel R."/>
        </authorList>
    </citation>
    <scope>NUCLEOTIDE SEQUENCE</scope>
</reference>
<evidence type="ECO:0008006" key="2">
    <source>
        <dbReference type="Google" id="ProtNLM"/>
    </source>
</evidence>
<gene>
    <name evidence="1" type="ORF">GALL_483770</name>
</gene>
<comment type="caution">
    <text evidence="1">The sequence shown here is derived from an EMBL/GenBank/DDBJ whole genome shotgun (WGS) entry which is preliminary data.</text>
</comment>